<dbReference type="Proteomes" id="UP001157502">
    <property type="component" value="Chromosome 22"/>
</dbReference>
<protein>
    <submittedName>
        <fullName evidence="1">Uncharacterized protein</fullName>
    </submittedName>
</protein>
<comment type="caution">
    <text evidence="1">The sequence shown here is derived from an EMBL/GenBank/DDBJ whole genome shotgun (WGS) entry which is preliminary data.</text>
</comment>
<reference evidence="1" key="1">
    <citation type="submission" date="2021-05" db="EMBL/GenBank/DDBJ databases">
        <authorList>
            <person name="Pan Q."/>
            <person name="Jouanno E."/>
            <person name="Zahm M."/>
            <person name="Klopp C."/>
            <person name="Cabau C."/>
            <person name="Louis A."/>
            <person name="Berthelot C."/>
            <person name="Parey E."/>
            <person name="Roest Crollius H."/>
            <person name="Montfort J."/>
            <person name="Robinson-Rechavi M."/>
            <person name="Bouchez O."/>
            <person name="Lampietro C."/>
            <person name="Lopez Roques C."/>
            <person name="Donnadieu C."/>
            <person name="Postlethwait J."/>
            <person name="Bobe J."/>
            <person name="Dillon D."/>
            <person name="Chandos A."/>
            <person name="von Hippel F."/>
            <person name="Guiguen Y."/>
        </authorList>
    </citation>
    <scope>NUCLEOTIDE SEQUENCE</scope>
    <source>
        <strain evidence="1">YG-Jan2019</strain>
    </source>
</reference>
<proteinExistence type="predicted"/>
<keyword evidence="2" id="KW-1185">Reference proteome</keyword>
<organism evidence="1 2">
    <name type="scientific">Dallia pectoralis</name>
    <name type="common">Alaska blackfish</name>
    <dbReference type="NCBI Taxonomy" id="75939"/>
    <lineage>
        <taxon>Eukaryota</taxon>
        <taxon>Metazoa</taxon>
        <taxon>Chordata</taxon>
        <taxon>Craniata</taxon>
        <taxon>Vertebrata</taxon>
        <taxon>Euteleostomi</taxon>
        <taxon>Actinopterygii</taxon>
        <taxon>Neopterygii</taxon>
        <taxon>Teleostei</taxon>
        <taxon>Protacanthopterygii</taxon>
        <taxon>Esociformes</taxon>
        <taxon>Umbridae</taxon>
        <taxon>Dallia</taxon>
    </lineage>
</organism>
<evidence type="ECO:0000313" key="1">
    <source>
        <dbReference type="EMBL" id="KAJ7994871.1"/>
    </source>
</evidence>
<evidence type="ECO:0000313" key="2">
    <source>
        <dbReference type="Proteomes" id="UP001157502"/>
    </source>
</evidence>
<accession>A0ACC2FU35</accession>
<sequence length="78" mass="8420">MKTGRLKPQAQVVNCTSSSPAHQDSLSDWLKTDQLLCVWPCPPPMGHPAAALGMGILGGQMSPSCFGLVKRLFFYDPC</sequence>
<dbReference type="EMBL" id="CM055749">
    <property type="protein sequence ID" value="KAJ7994871.1"/>
    <property type="molecule type" value="Genomic_DNA"/>
</dbReference>
<name>A0ACC2FU35_DALPE</name>
<gene>
    <name evidence="1" type="ORF">DPEC_G00253960</name>
</gene>